<evidence type="ECO:0000313" key="2">
    <source>
        <dbReference type="Proteomes" id="UP000821853"/>
    </source>
</evidence>
<dbReference type="AlphaFoldDB" id="A0A9J6FXU3"/>
<proteinExistence type="predicted"/>
<comment type="caution">
    <text evidence="1">The sequence shown here is derived from an EMBL/GenBank/DDBJ whole genome shotgun (WGS) entry which is preliminary data.</text>
</comment>
<sequence>MKDLMQAFKVEEDMGLFLGNFERTSEKVDFPGDAEPQSLLTLLPSQEADVVAAFLDRRQKITTNKKRLF</sequence>
<dbReference type="Proteomes" id="UP000821853">
    <property type="component" value="Chromosome 2"/>
</dbReference>
<reference evidence="1 2" key="1">
    <citation type="journal article" date="2020" name="Cell">
        <title>Large-Scale Comparative Analyses of Tick Genomes Elucidate Their Genetic Diversity and Vector Capacities.</title>
        <authorList>
            <consortium name="Tick Genome and Microbiome Consortium (TIGMIC)"/>
            <person name="Jia N."/>
            <person name="Wang J."/>
            <person name="Shi W."/>
            <person name="Du L."/>
            <person name="Sun Y."/>
            <person name="Zhan W."/>
            <person name="Jiang J.F."/>
            <person name="Wang Q."/>
            <person name="Zhang B."/>
            <person name="Ji P."/>
            <person name="Bell-Sakyi L."/>
            <person name="Cui X.M."/>
            <person name="Yuan T.T."/>
            <person name="Jiang B.G."/>
            <person name="Yang W.F."/>
            <person name="Lam T.T."/>
            <person name="Chang Q.C."/>
            <person name="Ding S.J."/>
            <person name="Wang X.J."/>
            <person name="Zhu J.G."/>
            <person name="Ruan X.D."/>
            <person name="Zhao L."/>
            <person name="Wei J.T."/>
            <person name="Ye R.Z."/>
            <person name="Que T.C."/>
            <person name="Du C.H."/>
            <person name="Zhou Y.H."/>
            <person name="Cheng J.X."/>
            <person name="Dai P.F."/>
            <person name="Guo W.B."/>
            <person name="Han X.H."/>
            <person name="Huang E.J."/>
            <person name="Li L.F."/>
            <person name="Wei W."/>
            <person name="Gao Y.C."/>
            <person name="Liu J.Z."/>
            <person name="Shao H.Z."/>
            <person name="Wang X."/>
            <person name="Wang C.C."/>
            <person name="Yang T.C."/>
            <person name="Huo Q.B."/>
            <person name="Li W."/>
            <person name="Chen H.Y."/>
            <person name="Chen S.E."/>
            <person name="Zhou L.G."/>
            <person name="Ni X.B."/>
            <person name="Tian J.H."/>
            <person name="Sheng Y."/>
            <person name="Liu T."/>
            <person name="Pan Y.S."/>
            <person name="Xia L.Y."/>
            <person name="Li J."/>
            <person name="Zhao F."/>
            <person name="Cao W.C."/>
        </authorList>
    </citation>
    <scope>NUCLEOTIDE SEQUENCE [LARGE SCALE GENOMIC DNA]</scope>
    <source>
        <strain evidence="1">HaeL-2018</strain>
    </source>
</reference>
<gene>
    <name evidence="1" type="ORF">HPB48_008371</name>
</gene>
<name>A0A9J6FXU3_HAELO</name>
<keyword evidence="2" id="KW-1185">Reference proteome</keyword>
<accession>A0A9J6FXU3</accession>
<dbReference type="VEuPathDB" id="VectorBase:HLOH_054593"/>
<evidence type="ECO:0000313" key="1">
    <source>
        <dbReference type="EMBL" id="KAH9367909.1"/>
    </source>
</evidence>
<dbReference type="EMBL" id="JABSTR010000004">
    <property type="protein sequence ID" value="KAH9367909.1"/>
    <property type="molecule type" value="Genomic_DNA"/>
</dbReference>
<protein>
    <submittedName>
        <fullName evidence="1">Uncharacterized protein</fullName>
    </submittedName>
</protein>
<organism evidence="1 2">
    <name type="scientific">Haemaphysalis longicornis</name>
    <name type="common">Bush tick</name>
    <dbReference type="NCBI Taxonomy" id="44386"/>
    <lineage>
        <taxon>Eukaryota</taxon>
        <taxon>Metazoa</taxon>
        <taxon>Ecdysozoa</taxon>
        <taxon>Arthropoda</taxon>
        <taxon>Chelicerata</taxon>
        <taxon>Arachnida</taxon>
        <taxon>Acari</taxon>
        <taxon>Parasitiformes</taxon>
        <taxon>Ixodida</taxon>
        <taxon>Ixodoidea</taxon>
        <taxon>Ixodidae</taxon>
        <taxon>Haemaphysalinae</taxon>
        <taxon>Haemaphysalis</taxon>
    </lineage>
</organism>